<keyword evidence="2" id="KW-1185">Reference proteome</keyword>
<dbReference type="AlphaFoldDB" id="A0AAV0L2F5"/>
<comment type="caution">
    <text evidence="1">The sequence shown here is derived from an EMBL/GenBank/DDBJ whole genome shotgun (WGS) entry which is preliminary data.</text>
</comment>
<organism evidence="1 2">
    <name type="scientific">Linum tenue</name>
    <dbReference type="NCBI Taxonomy" id="586396"/>
    <lineage>
        <taxon>Eukaryota</taxon>
        <taxon>Viridiplantae</taxon>
        <taxon>Streptophyta</taxon>
        <taxon>Embryophyta</taxon>
        <taxon>Tracheophyta</taxon>
        <taxon>Spermatophyta</taxon>
        <taxon>Magnoliopsida</taxon>
        <taxon>eudicotyledons</taxon>
        <taxon>Gunneridae</taxon>
        <taxon>Pentapetalae</taxon>
        <taxon>rosids</taxon>
        <taxon>fabids</taxon>
        <taxon>Malpighiales</taxon>
        <taxon>Linaceae</taxon>
        <taxon>Linum</taxon>
    </lineage>
</organism>
<dbReference type="Proteomes" id="UP001154282">
    <property type="component" value="Unassembled WGS sequence"/>
</dbReference>
<evidence type="ECO:0000313" key="1">
    <source>
        <dbReference type="EMBL" id="CAI0428630.1"/>
    </source>
</evidence>
<dbReference type="PANTHER" id="PTHR11439:SF498">
    <property type="entry name" value="DNAK FAMILY PROTEIN"/>
    <property type="match status" value="1"/>
</dbReference>
<reference evidence="1" key="1">
    <citation type="submission" date="2022-08" db="EMBL/GenBank/DDBJ databases">
        <authorList>
            <person name="Gutierrez-Valencia J."/>
        </authorList>
    </citation>
    <scope>NUCLEOTIDE SEQUENCE</scope>
</reference>
<proteinExistence type="predicted"/>
<protein>
    <submittedName>
        <fullName evidence="1">Uncharacterized protein</fullName>
    </submittedName>
</protein>
<accession>A0AAV0L2F5</accession>
<name>A0AAV0L2F5_9ROSI</name>
<evidence type="ECO:0000313" key="2">
    <source>
        <dbReference type="Proteomes" id="UP001154282"/>
    </source>
</evidence>
<dbReference type="CDD" id="cd09272">
    <property type="entry name" value="RNase_HI_RT_Ty1"/>
    <property type="match status" value="1"/>
</dbReference>
<dbReference type="PANTHER" id="PTHR11439">
    <property type="entry name" value="GAG-POL-RELATED RETROTRANSPOSON"/>
    <property type="match status" value="1"/>
</dbReference>
<sequence>MQSPTQPHEAVIARVLRYQKGSAGRGIFLSSTAPLTLTGFCYADWGSFPITRRSTTGFFITLGSSPISWRTKKKTVVAQSSTEAEYRAMASIVMASSRSWCFLSYTYCFTL</sequence>
<dbReference type="EMBL" id="CAMGYJ010000006">
    <property type="protein sequence ID" value="CAI0428630.1"/>
    <property type="molecule type" value="Genomic_DNA"/>
</dbReference>
<gene>
    <name evidence="1" type="ORF">LITE_LOCUS21748</name>
</gene>